<dbReference type="Proteomes" id="UP000006420">
    <property type="component" value="Unassembled WGS sequence"/>
</dbReference>
<keyword evidence="3" id="KW-1185">Reference proteome</keyword>
<dbReference type="EMBL" id="ADLW01000007">
    <property type="protein sequence ID" value="EGK03393.1"/>
    <property type="molecule type" value="Genomic_DNA"/>
</dbReference>
<accession>F8X1C1</accession>
<dbReference type="HOGENOM" id="CLU_3024854_0_0_10"/>
<evidence type="ECO:0000313" key="3">
    <source>
        <dbReference type="Proteomes" id="UP000006420"/>
    </source>
</evidence>
<evidence type="ECO:0000256" key="1">
    <source>
        <dbReference type="SAM" id="MobiDB-lite"/>
    </source>
</evidence>
<reference evidence="2 3" key="1">
    <citation type="submission" date="2011-04" db="EMBL/GenBank/DDBJ databases">
        <title>The Genome Sequence of Dysgonomonas mossii DSM 22836.</title>
        <authorList>
            <consortium name="The Broad Institute Genome Sequencing Platform"/>
            <person name="Earl A."/>
            <person name="Ward D."/>
            <person name="Feldgarden M."/>
            <person name="Gevers D."/>
            <person name="Pudlo N."/>
            <person name="Martens E."/>
            <person name="Allen-Vercoe E."/>
            <person name="Young S.K."/>
            <person name="Zeng Q."/>
            <person name="Gargeya S."/>
            <person name="Fitzgerald M."/>
            <person name="Haas B."/>
            <person name="Abouelleil A."/>
            <person name="Alvarado L."/>
            <person name="Arachchi H.M."/>
            <person name="Berlin A."/>
            <person name="Brown A."/>
            <person name="Chapman S.B."/>
            <person name="Chen Z."/>
            <person name="Dunbar C."/>
            <person name="Freedman E."/>
            <person name="Gearin G."/>
            <person name="Gellesch M."/>
            <person name="Goldberg J."/>
            <person name="Griggs A."/>
            <person name="Gujja S."/>
            <person name="Heiman D."/>
            <person name="Howarth C."/>
            <person name="Larson L."/>
            <person name="Lui A."/>
            <person name="MacDonald P.J.P."/>
            <person name="Mehta T."/>
            <person name="Montmayeur A."/>
            <person name="Murphy C."/>
            <person name="Neiman D."/>
            <person name="Pearson M."/>
            <person name="Priest M."/>
            <person name="Roberts A."/>
            <person name="Saif S."/>
            <person name="Shea T."/>
            <person name="Shenoy N."/>
            <person name="Sisk P."/>
            <person name="Stolte C."/>
            <person name="Sykes S."/>
            <person name="Yandava C."/>
            <person name="Wortman J."/>
            <person name="Nusbaum C."/>
            <person name="Birren B."/>
        </authorList>
    </citation>
    <scope>NUCLEOTIDE SEQUENCE [LARGE SCALE GENOMIC DNA]</scope>
    <source>
        <strain evidence="2 3">DSM 22836</strain>
    </source>
</reference>
<dbReference type="AlphaFoldDB" id="F8X1C1"/>
<dbReference type="RefSeq" id="WP_006843400.1">
    <property type="nucleotide sequence ID" value="NZ_AQWJ01000003.1"/>
</dbReference>
<dbReference type="GeneID" id="78084081"/>
<feature type="compositionally biased region" description="Basic and acidic residues" evidence="1">
    <location>
        <begin position="1"/>
        <end position="28"/>
    </location>
</feature>
<evidence type="ECO:0000313" key="2">
    <source>
        <dbReference type="EMBL" id="EGK03393.1"/>
    </source>
</evidence>
<name>F8X1C1_9BACT</name>
<feature type="region of interest" description="Disordered" evidence="1">
    <location>
        <begin position="1"/>
        <end position="55"/>
    </location>
</feature>
<proteinExistence type="predicted"/>
<gene>
    <name evidence="2" type="ORF">HMPREF9456_02030</name>
</gene>
<organism evidence="2 3">
    <name type="scientific">Dysgonomonas mossii DSM 22836</name>
    <dbReference type="NCBI Taxonomy" id="742767"/>
    <lineage>
        <taxon>Bacteria</taxon>
        <taxon>Pseudomonadati</taxon>
        <taxon>Bacteroidota</taxon>
        <taxon>Bacteroidia</taxon>
        <taxon>Bacteroidales</taxon>
        <taxon>Dysgonomonadaceae</taxon>
        <taxon>Dysgonomonas</taxon>
    </lineage>
</organism>
<sequence>MKEDISKTQSKEHKFEGYEHARKVKDIKNPVPSSEKSVKAATNRINPDENSNDRG</sequence>
<protein>
    <submittedName>
        <fullName evidence="2">Uncharacterized protein</fullName>
    </submittedName>
</protein>
<comment type="caution">
    <text evidence="2">The sequence shown here is derived from an EMBL/GenBank/DDBJ whole genome shotgun (WGS) entry which is preliminary data.</text>
</comment>